<evidence type="ECO:0000313" key="4">
    <source>
        <dbReference type="EMBL" id="RRA91234.1"/>
    </source>
</evidence>
<proteinExistence type="predicted"/>
<dbReference type="PROSITE" id="PS50110">
    <property type="entry name" value="RESPONSE_REGULATORY"/>
    <property type="match status" value="1"/>
</dbReference>
<sequence length="235" mass="27205">MNLLRCVVVDDNELDRLTISGYLSHFPEIELVGMYETPKKALEVFSVTNVVIVFLDIDMPDMSGLELRKQILDIPVCIFTTDHSGYALDSFDLETLDYLLKPYSFERFAKTINRINEYIQIREKTNKFNLQEENGVFFVKEGHQKVKVVVGKVLYLNAMHNYTAIVTKDQKQYLLSPLSTLLKEKYFNSFVQIHRSYAVNKKYIQVLGTREVTLSTGEQLPIGRSYKNNIKTIDL</sequence>
<name>A0A3P1AQQ5_9FLAO</name>
<keyword evidence="5" id="KW-1185">Reference proteome</keyword>
<dbReference type="AlphaFoldDB" id="A0A3P1AQQ5"/>
<evidence type="ECO:0000259" key="2">
    <source>
        <dbReference type="PROSITE" id="PS50110"/>
    </source>
</evidence>
<dbReference type="RefSeq" id="WP_124900233.1">
    <property type="nucleotide sequence ID" value="NZ_RQTJ01000035.1"/>
</dbReference>
<dbReference type="EMBL" id="RQTJ01000035">
    <property type="protein sequence ID" value="RRA91234.1"/>
    <property type="molecule type" value="Genomic_DNA"/>
</dbReference>
<dbReference type="Pfam" id="PF04397">
    <property type="entry name" value="LytTR"/>
    <property type="match status" value="1"/>
</dbReference>
<reference evidence="4 5" key="1">
    <citation type="submission" date="2018-11" db="EMBL/GenBank/DDBJ databases">
        <title>Flavobacterium sp. nov., YIM 102796 draft genome.</title>
        <authorList>
            <person name="Li G."/>
            <person name="Jiang Y."/>
        </authorList>
    </citation>
    <scope>NUCLEOTIDE SEQUENCE [LARGE SCALE GENOMIC DNA]</scope>
    <source>
        <strain evidence="4 5">YIM 102796</strain>
    </source>
</reference>
<dbReference type="Pfam" id="PF00072">
    <property type="entry name" value="Response_reg"/>
    <property type="match status" value="1"/>
</dbReference>
<dbReference type="PANTHER" id="PTHR37299">
    <property type="entry name" value="TRANSCRIPTIONAL REGULATOR-RELATED"/>
    <property type="match status" value="1"/>
</dbReference>
<dbReference type="InterPro" id="IPR001789">
    <property type="entry name" value="Sig_transdc_resp-reg_receiver"/>
</dbReference>
<dbReference type="PROSITE" id="PS50930">
    <property type="entry name" value="HTH_LYTTR"/>
    <property type="match status" value="1"/>
</dbReference>
<evidence type="ECO:0000313" key="5">
    <source>
        <dbReference type="Proteomes" id="UP000268372"/>
    </source>
</evidence>
<evidence type="ECO:0000259" key="3">
    <source>
        <dbReference type="PROSITE" id="PS50930"/>
    </source>
</evidence>
<gene>
    <name evidence="4" type="ORF">EG242_12675</name>
</gene>
<dbReference type="GO" id="GO:0000156">
    <property type="term" value="F:phosphorelay response regulator activity"/>
    <property type="evidence" value="ECO:0007669"/>
    <property type="project" value="InterPro"/>
</dbReference>
<dbReference type="Proteomes" id="UP000268372">
    <property type="component" value="Unassembled WGS sequence"/>
</dbReference>
<dbReference type="OrthoDB" id="2168082at2"/>
<feature type="modified residue" description="4-aspartylphosphate" evidence="1">
    <location>
        <position position="56"/>
    </location>
</feature>
<dbReference type="Gene3D" id="2.40.50.1020">
    <property type="entry name" value="LytTr DNA-binding domain"/>
    <property type="match status" value="1"/>
</dbReference>
<dbReference type="InterPro" id="IPR011006">
    <property type="entry name" value="CheY-like_superfamily"/>
</dbReference>
<dbReference type="InterPro" id="IPR046947">
    <property type="entry name" value="LytR-like"/>
</dbReference>
<dbReference type="SUPFAM" id="SSF52172">
    <property type="entry name" value="CheY-like"/>
    <property type="match status" value="1"/>
</dbReference>
<protein>
    <submittedName>
        <fullName evidence="4">DNA-binding response regulator</fullName>
    </submittedName>
</protein>
<dbReference type="Gene3D" id="3.40.50.2300">
    <property type="match status" value="1"/>
</dbReference>
<dbReference type="PANTHER" id="PTHR37299:SF1">
    <property type="entry name" value="STAGE 0 SPORULATION PROTEIN A HOMOLOG"/>
    <property type="match status" value="1"/>
</dbReference>
<comment type="caution">
    <text evidence="4">The sequence shown here is derived from an EMBL/GenBank/DDBJ whole genome shotgun (WGS) entry which is preliminary data.</text>
</comment>
<keyword evidence="4" id="KW-0238">DNA-binding</keyword>
<organism evidence="4 5">
    <name type="scientific">Paenimyroides viscosum</name>
    <dbReference type="NCBI Taxonomy" id="2488729"/>
    <lineage>
        <taxon>Bacteria</taxon>
        <taxon>Pseudomonadati</taxon>
        <taxon>Bacteroidota</taxon>
        <taxon>Flavobacteriia</taxon>
        <taxon>Flavobacteriales</taxon>
        <taxon>Flavobacteriaceae</taxon>
        <taxon>Paenimyroides</taxon>
    </lineage>
</organism>
<keyword evidence="1" id="KW-0597">Phosphoprotein</keyword>
<accession>A0A3P1AQQ5</accession>
<dbReference type="InterPro" id="IPR007492">
    <property type="entry name" value="LytTR_DNA-bd_dom"/>
</dbReference>
<dbReference type="SMART" id="SM00850">
    <property type="entry name" value="LytTR"/>
    <property type="match status" value="1"/>
</dbReference>
<dbReference type="GO" id="GO:0003677">
    <property type="term" value="F:DNA binding"/>
    <property type="evidence" value="ECO:0007669"/>
    <property type="project" value="UniProtKB-KW"/>
</dbReference>
<dbReference type="SMART" id="SM00448">
    <property type="entry name" value="REC"/>
    <property type="match status" value="1"/>
</dbReference>
<evidence type="ECO:0000256" key="1">
    <source>
        <dbReference type="PROSITE-ProRule" id="PRU00169"/>
    </source>
</evidence>
<feature type="domain" description="HTH LytTR-type" evidence="3">
    <location>
        <begin position="137"/>
        <end position="235"/>
    </location>
</feature>
<feature type="domain" description="Response regulatory" evidence="2">
    <location>
        <begin position="5"/>
        <end position="116"/>
    </location>
</feature>